<dbReference type="PATRIC" id="fig|298794.3.peg.3015"/>
<proteinExistence type="predicted"/>
<accession>A0A0J6S7X1</accession>
<comment type="caution">
    <text evidence="1">The sequence shown here is derived from an EMBL/GenBank/DDBJ whole genome shotgun (WGS) entry which is preliminary data.</text>
</comment>
<name>A0A0J6S7X1_9HYPH</name>
<protein>
    <submittedName>
        <fullName evidence="1">Uncharacterized protein</fullName>
    </submittedName>
</protein>
<reference evidence="1 2" key="1">
    <citation type="submission" date="2015-03" db="EMBL/GenBank/DDBJ databases">
        <title>Genome sequencing of Methylobacterium variabile DSM 16961.</title>
        <authorList>
            <person name="Chaudhry V."/>
            <person name="Patil P.B."/>
        </authorList>
    </citation>
    <scope>NUCLEOTIDE SEQUENCE [LARGE SCALE GENOMIC DNA]</scope>
    <source>
        <strain evidence="1 2">DSM 16961</strain>
    </source>
</reference>
<dbReference type="Proteomes" id="UP000035955">
    <property type="component" value="Unassembled WGS sequence"/>
</dbReference>
<sequence length="106" mass="11540">MTPAEFKATLRRLGRTQIGFASEIGVSRRTIHLWAERGPPAYAVYLLGLIERYGVRAAQEASTKPILGDAAAVLDDMYARAASEGVGTDFVGVVEHWLRIHSGTNI</sequence>
<keyword evidence="2" id="KW-1185">Reference proteome</keyword>
<evidence type="ECO:0000313" key="1">
    <source>
        <dbReference type="EMBL" id="KMO31325.1"/>
    </source>
</evidence>
<organism evidence="1 2">
    <name type="scientific">Methylobacterium variabile</name>
    <dbReference type="NCBI Taxonomy" id="298794"/>
    <lineage>
        <taxon>Bacteria</taxon>
        <taxon>Pseudomonadati</taxon>
        <taxon>Pseudomonadota</taxon>
        <taxon>Alphaproteobacteria</taxon>
        <taxon>Hyphomicrobiales</taxon>
        <taxon>Methylobacteriaceae</taxon>
        <taxon>Methylobacterium</taxon>
    </lineage>
</organism>
<dbReference type="RefSeq" id="WP_048447178.1">
    <property type="nucleotide sequence ID" value="NZ_LABY01000200.1"/>
</dbReference>
<dbReference type="EMBL" id="LABY01000200">
    <property type="protein sequence ID" value="KMO31325.1"/>
    <property type="molecule type" value="Genomic_DNA"/>
</dbReference>
<evidence type="ECO:0000313" key="2">
    <source>
        <dbReference type="Proteomes" id="UP000035955"/>
    </source>
</evidence>
<dbReference type="AlphaFoldDB" id="A0A0J6S7X1"/>
<dbReference type="OrthoDB" id="8163823at2"/>
<gene>
    <name evidence="1" type="ORF">VQ02_26225</name>
</gene>